<organism evidence="1 2">
    <name type="scientific">Dovyalis caffra</name>
    <dbReference type="NCBI Taxonomy" id="77055"/>
    <lineage>
        <taxon>Eukaryota</taxon>
        <taxon>Viridiplantae</taxon>
        <taxon>Streptophyta</taxon>
        <taxon>Embryophyta</taxon>
        <taxon>Tracheophyta</taxon>
        <taxon>Spermatophyta</taxon>
        <taxon>Magnoliopsida</taxon>
        <taxon>eudicotyledons</taxon>
        <taxon>Gunneridae</taxon>
        <taxon>Pentapetalae</taxon>
        <taxon>rosids</taxon>
        <taxon>fabids</taxon>
        <taxon>Malpighiales</taxon>
        <taxon>Salicaceae</taxon>
        <taxon>Flacourtieae</taxon>
        <taxon>Dovyalis</taxon>
    </lineage>
</organism>
<protein>
    <submittedName>
        <fullName evidence="1">Uncharacterized protein</fullName>
    </submittedName>
</protein>
<keyword evidence="2" id="KW-1185">Reference proteome</keyword>
<dbReference type="AlphaFoldDB" id="A0AAV1R5J2"/>
<name>A0AAV1R5J2_9ROSI</name>
<proteinExistence type="predicted"/>
<sequence>MSKIEKKTSRFGDLEEMEVPFNTARHSKEGNIRSQLSRSIKILMRELLSIHPVFHISLLKKAIGLRMVTKNLPKLYPNSPPQPVAILDKRWNKAGV</sequence>
<reference evidence="1 2" key="1">
    <citation type="submission" date="2024-01" db="EMBL/GenBank/DDBJ databases">
        <authorList>
            <person name="Waweru B."/>
        </authorList>
    </citation>
    <scope>NUCLEOTIDE SEQUENCE [LARGE SCALE GENOMIC DNA]</scope>
</reference>
<gene>
    <name evidence="1" type="ORF">DCAF_LOCUS5969</name>
</gene>
<evidence type="ECO:0000313" key="1">
    <source>
        <dbReference type="EMBL" id="CAK7328248.1"/>
    </source>
</evidence>
<comment type="caution">
    <text evidence="1">The sequence shown here is derived from an EMBL/GenBank/DDBJ whole genome shotgun (WGS) entry which is preliminary data.</text>
</comment>
<accession>A0AAV1R5J2</accession>
<dbReference type="Proteomes" id="UP001314170">
    <property type="component" value="Unassembled WGS sequence"/>
</dbReference>
<dbReference type="EMBL" id="CAWUPB010000893">
    <property type="protein sequence ID" value="CAK7328248.1"/>
    <property type="molecule type" value="Genomic_DNA"/>
</dbReference>
<evidence type="ECO:0000313" key="2">
    <source>
        <dbReference type="Proteomes" id="UP001314170"/>
    </source>
</evidence>